<organism evidence="2">
    <name type="scientific">marine sediment metagenome</name>
    <dbReference type="NCBI Taxonomy" id="412755"/>
    <lineage>
        <taxon>unclassified sequences</taxon>
        <taxon>metagenomes</taxon>
        <taxon>ecological metagenomes</taxon>
    </lineage>
</organism>
<gene>
    <name evidence="2" type="ORF">S01H1_14854</name>
</gene>
<dbReference type="InterPro" id="IPR036005">
    <property type="entry name" value="Creatinase/aminopeptidase-like"/>
</dbReference>
<evidence type="ECO:0000259" key="1">
    <source>
        <dbReference type="Pfam" id="PF00557"/>
    </source>
</evidence>
<dbReference type="EMBL" id="BARS01007741">
    <property type="protein sequence ID" value="GAF68833.1"/>
    <property type="molecule type" value="Genomic_DNA"/>
</dbReference>
<proteinExistence type="predicted"/>
<dbReference type="InterPro" id="IPR050659">
    <property type="entry name" value="Peptidase_M24B"/>
</dbReference>
<dbReference type="AlphaFoldDB" id="X0RJ71"/>
<dbReference type="SUPFAM" id="SSF55920">
    <property type="entry name" value="Creatinase/aminopeptidase"/>
    <property type="match status" value="1"/>
</dbReference>
<name>X0RJ71_9ZZZZ</name>
<reference evidence="2" key="1">
    <citation type="journal article" date="2014" name="Front. Microbiol.">
        <title>High frequency of phylogenetically diverse reductive dehalogenase-homologous genes in deep subseafloor sedimentary metagenomes.</title>
        <authorList>
            <person name="Kawai M."/>
            <person name="Futagami T."/>
            <person name="Toyoda A."/>
            <person name="Takaki Y."/>
            <person name="Nishi S."/>
            <person name="Hori S."/>
            <person name="Arai W."/>
            <person name="Tsubouchi T."/>
            <person name="Morono Y."/>
            <person name="Uchiyama I."/>
            <person name="Ito T."/>
            <person name="Fujiyama A."/>
            <person name="Inagaki F."/>
            <person name="Takami H."/>
        </authorList>
    </citation>
    <scope>NUCLEOTIDE SEQUENCE</scope>
    <source>
        <strain evidence="2">Expedition CK06-06</strain>
    </source>
</reference>
<accession>X0RJ71</accession>
<dbReference type="CDD" id="cd01066">
    <property type="entry name" value="APP_MetAP"/>
    <property type="match status" value="1"/>
</dbReference>
<feature type="domain" description="Peptidase M24" evidence="1">
    <location>
        <begin position="47"/>
        <end position="223"/>
    </location>
</feature>
<feature type="non-terminal residue" evidence="2">
    <location>
        <position position="1"/>
    </location>
</feature>
<dbReference type="Gene3D" id="3.90.230.10">
    <property type="entry name" value="Creatinase/methionine aminopeptidase superfamily"/>
    <property type="match status" value="1"/>
</dbReference>
<evidence type="ECO:0000313" key="2">
    <source>
        <dbReference type="EMBL" id="GAF68833.1"/>
    </source>
</evidence>
<dbReference type="InterPro" id="IPR000994">
    <property type="entry name" value="Pept_M24"/>
</dbReference>
<sequence>LIKKIVPSLNVGCDVSIYSLKNIEPQIKEIRYSLTSAEIERYLWLGEKTSEAIESVLMEVELGHTEAEITGELAKRLWKSRIDPVGYQAAADERAYKYRHPIPTEKKTKKSLMLCVMARKWGLIATITRLLNFGEVSEKVRKQYRDNAYIECEMIAATNPGAKTNSIFNKACELYEGLGYHNEWKLHHQGGAMGYDVRDYVCSSDSKEVVQENQVFCWNPSITGTKSEDAFITMKDGFKFITKPVLFPSLEIKVGDIIFHRPDILQK</sequence>
<comment type="caution">
    <text evidence="2">The sequence shown here is derived from an EMBL/GenBank/DDBJ whole genome shotgun (WGS) entry which is preliminary data.</text>
</comment>
<protein>
    <recommendedName>
        <fullName evidence="1">Peptidase M24 domain-containing protein</fullName>
    </recommendedName>
</protein>
<dbReference type="Pfam" id="PF00557">
    <property type="entry name" value="Peptidase_M24"/>
    <property type="match status" value="1"/>
</dbReference>
<dbReference type="PANTHER" id="PTHR46112:SF3">
    <property type="entry name" value="AMINOPEPTIDASE YPDF"/>
    <property type="match status" value="1"/>
</dbReference>
<dbReference type="PANTHER" id="PTHR46112">
    <property type="entry name" value="AMINOPEPTIDASE"/>
    <property type="match status" value="1"/>
</dbReference>